<feature type="domain" description="EF-hand" evidence="7">
    <location>
        <begin position="526"/>
        <end position="561"/>
    </location>
</feature>
<dbReference type="PROSITE" id="PS00018">
    <property type="entry name" value="EF_HAND_1"/>
    <property type="match status" value="2"/>
</dbReference>
<feature type="domain" description="EF-hand" evidence="7">
    <location>
        <begin position="638"/>
        <end position="673"/>
    </location>
</feature>
<dbReference type="SUPFAM" id="SSF47473">
    <property type="entry name" value="EF-hand"/>
    <property type="match status" value="2"/>
</dbReference>
<feature type="region of interest" description="Disordered" evidence="6">
    <location>
        <begin position="146"/>
        <end position="250"/>
    </location>
</feature>
<dbReference type="GO" id="GO:0005509">
    <property type="term" value="F:calcium ion binding"/>
    <property type="evidence" value="ECO:0007669"/>
    <property type="project" value="InterPro"/>
</dbReference>
<accession>A0A813EXA4</accession>
<feature type="region of interest" description="Disordered" evidence="6">
    <location>
        <begin position="43"/>
        <end position="87"/>
    </location>
</feature>
<dbReference type="Gene3D" id="1.10.238.10">
    <property type="entry name" value="EF-hand"/>
    <property type="match status" value="3"/>
</dbReference>
<keyword evidence="9" id="KW-1185">Reference proteome</keyword>
<keyword evidence="4" id="KW-0106">Calcium</keyword>
<dbReference type="PANTHER" id="PTHR23048:SF0">
    <property type="entry name" value="CALMODULIN LIKE 3"/>
    <property type="match status" value="1"/>
</dbReference>
<evidence type="ECO:0000313" key="9">
    <source>
        <dbReference type="Proteomes" id="UP000654075"/>
    </source>
</evidence>
<evidence type="ECO:0000256" key="6">
    <source>
        <dbReference type="SAM" id="MobiDB-lite"/>
    </source>
</evidence>
<dbReference type="InterPro" id="IPR018247">
    <property type="entry name" value="EF_Hand_1_Ca_BS"/>
</dbReference>
<keyword evidence="3" id="KW-0677">Repeat</keyword>
<protein>
    <recommendedName>
        <fullName evidence="1">Calmodulin</fullName>
    </recommendedName>
</protein>
<dbReference type="InterPro" id="IPR050230">
    <property type="entry name" value="CALM/Myosin/TropC-like"/>
</dbReference>
<evidence type="ECO:0000256" key="2">
    <source>
        <dbReference type="ARBA" id="ARBA00022723"/>
    </source>
</evidence>
<gene>
    <name evidence="8" type="ORF">PGLA1383_LOCUS21097</name>
</gene>
<organism evidence="8 9">
    <name type="scientific">Polarella glacialis</name>
    <name type="common">Dinoflagellate</name>
    <dbReference type="NCBI Taxonomy" id="89957"/>
    <lineage>
        <taxon>Eukaryota</taxon>
        <taxon>Sar</taxon>
        <taxon>Alveolata</taxon>
        <taxon>Dinophyceae</taxon>
        <taxon>Suessiales</taxon>
        <taxon>Suessiaceae</taxon>
        <taxon>Polarella</taxon>
    </lineage>
</organism>
<evidence type="ECO:0000256" key="4">
    <source>
        <dbReference type="ARBA" id="ARBA00022837"/>
    </source>
</evidence>
<dbReference type="EMBL" id="CAJNNV010014745">
    <property type="protein sequence ID" value="CAE8602864.1"/>
    <property type="molecule type" value="Genomic_DNA"/>
</dbReference>
<dbReference type="SMART" id="SM00054">
    <property type="entry name" value="EFh"/>
    <property type="match status" value="3"/>
</dbReference>
<evidence type="ECO:0000313" key="8">
    <source>
        <dbReference type="EMBL" id="CAE8602864.1"/>
    </source>
</evidence>
<proteinExistence type="predicted"/>
<evidence type="ECO:0000259" key="7">
    <source>
        <dbReference type="PROSITE" id="PS50222"/>
    </source>
</evidence>
<feature type="domain" description="EF-hand" evidence="7">
    <location>
        <begin position="767"/>
        <end position="802"/>
    </location>
</feature>
<name>A0A813EXA4_POLGL</name>
<evidence type="ECO:0000256" key="1">
    <source>
        <dbReference type="ARBA" id="ARBA00020786"/>
    </source>
</evidence>
<feature type="compositionally biased region" description="Basic and acidic residues" evidence="6">
    <location>
        <begin position="217"/>
        <end position="233"/>
    </location>
</feature>
<dbReference type="InterPro" id="IPR002048">
    <property type="entry name" value="EF_hand_dom"/>
</dbReference>
<dbReference type="GO" id="GO:0016460">
    <property type="term" value="C:myosin II complex"/>
    <property type="evidence" value="ECO:0007669"/>
    <property type="project" value="TreeGrafter"/>
</dbReference>
<sequence length="1396" mass="155097">MVLNMERRVSSSSDLFKTKPSFTRQQSDIADVLKSRIRLDVPNGSMGHSRSQSVSGFGSPRLLPLFTKGPSGGSSKENSASLPRFSPTGLCSISDLRKSLRLRARQQTRMGLEDIHTDELPADIATGWEDPNLRPVRLSPKEYNALSGQTPEMNQQSSPAFRAQSALSSSVDHFPDGSRSEGMPPGPRRVMKDAGEKPPLAPRGAGGCEAEMPETGAEERNPARKPTEEERLTARSRHKKTTATLDLEGKQAEKKEALPAPSNTMVAEIFPSVEQALERFYNDSGFTSPELRRIQTVFNRFAGGEPDVSKEWLHQALLQLGFLMATEASVEQLAKETTEYDRLDCSDFIDFVDRFVAVERSGIQEKLSEWESEGSKSKDALRPTAADNAQRFMRLFGVACTKESISEIIELAGLSDAACDSREELVRFLAGRRACEGFTQEDITAAREAFDECDEDTHVTSEGLMAARGRLIAAEDISNGLLNWDSLYCAEHLRKLMTDLAPDEGEKPASCGFWEFLVCARRLREMQHMELTELFEKEDTDEDNLVSVDELKELIKPLGFTLMKAELEALLEELSIAEDAFIDFDAVWSFVLACREHNGFTEEEAEEFTGFFNKFCDESGEMPNLAVFDLLRYMGHTSTLEEVAVLVEKVDFNGNGTMDSGEFLRLMRLQKEQNLVCCTKAYDENELGEEGNSDSQTVHTALEGCDLHVTMRELESLRKELQPADETEEDAFDDDAGLSFDDFARLAKKVRSYIPVQTRKRAYFQEEDIATMGRAFKTRDPDGLGHITVSEMLFLVADLGMNFHTHRGRTMLYTSLDNAREAARNAQISEDEIGNPGTPRVFFMPVVHFIRGLVKQHEDVVNLRQEAIMKQIRFSSEEVVQFKELFHQLACRTSLQVTLQTNPKAIRSRRHSVGGASENASCSADRSSGSTASLGKIFRSFTKVERISGSDVVTMMQPLGFKLTLPEKAELTKRLAEVDKDGEGLDFPGFLEIMQWMVESNFGGVIEKSAVAVKKVPGVKLPVLYTDAQGLEQGAVVYVFFRRTWHSYPLGFEFECAPRKDSRQSSRFEGLGKAFIISYASSKIIPLQHCDYRISAPDNGHPMYIVRRVAQFRLDTPVAAFSEPCFGAEAEFPRAFWEILAKRTIQSMHLLKPIELSIIARAFDVHQPKLRKELDIFQPLALQVRNTQERVPGLAIIVLADILPRRLRKAHPASAPHAGPQEEDTSELMKTLGRRAADALWEIPSAHAVRVLQALSGAGVKDSALCGRVAQKLRVHLPTGGEAQLPHPLPLEGQEGAAWSAGDVGRAAAAFAAQGHRDLELFRGLASAAAEALRETSWEPSARAEAEQAAWQVLESLDVLAIDDLEEARPLRRALEFQVPLGAEEGSRSEVAGHAA</sequence>
<evidence type="ECO:0000256" key="3">
    <source>
        <dbReference type="ARBA" id="ARBA00022737"/>
    </source>
</evidence>
<dbReference type="InterPro" id="IPR011992">
    <property type="entry name" value="EF-hand-dom_pair"/>
</dbReference>
<feature type="compositionally biased region" description="Polar residues" evidence="6">
    <location>
        <begin position="46"/>
        <end position="56"/>
    </location>
</feature>
<dbReference type="PROSITE" id="PS50222">
    <property type="entry name" value="EF_HAND_2"/>
    <property type="match status" value="3"/>
</dbReference>
<comment type="caution">
    <text evidence="8">The sequence shown here is derived from an EMBL/GenBank/DDBJ whole genome shotgun (WGS) entry which is preliminary data.</text>
</comment>
<keyword evidence="2" id="KW-0479">Metal-binding</keyword>
<dbReference type="PANTHER" id="PTHR23048">
    <property type="entry name" value="MYOSIN LIGHT CHAIN 1, 3"/>
    <property type="match status" value="1"/>
</dbReference>
<dbReference type="OrthoDB" id="330093at2759"/>
<reference evidence="8" key="1">
    <citation type="submission" date="2021-02" db="EMBL/GenBank/DDBJ databases">
        <authorList>
            <person name="Dougan E. K."/>
            <person name="Rhodes N."/>
            <person name="Thang M."/>
            <person name="Chan C."/>
        </authorList>
    </citation>
    <scope>NUCLEOTIDE SEQUENCE</scope>
</reference>
<evidence type="ECO:0000256" key="5">
    <source>
        <dbReference type="ARBA" id="ARBA00022990"/>
    </source>
</evidence>
<dbReference type="Proteomes" id="UP000654075">
    <property type="component" value="Unassembled WGS sequence"/>
</dbReference>
<keyword evidence="5" id="KW-0007">Acetylation</keyword>
<feature type="compositionally biased region" description="Polar residues" evidence="6">
    <location>
        <begin position="146"/>
        <end position="171"/>
    </location>
</feature>